<gene>
    <name evidence="3" type="ORF">SAMN02745912_01693</name>
</gene>
<dbReference type="EMBL" id="FRAG01000016">
    <property type="protein sequence ID" value="SHJ93764.1"/>
    <property type="molecule type" value="Genomic_DNA"/>
</dbReference>
<keyword evidence="1" id="KW-0732">Signal</keyword>
<organism evidence="3 4">
    <name type="scientific">Paramaledivibacter caminithermalis (strain DSM 15212 / CIP 107654 / DViRD3)</name>
    <name type="common">Clostridium caminithermale</name>
    <dbReference type="NCBI Taxonomy" id="1121301"/>
    <lineage>
        <taxon>Bacteria</taxon>
        <taxon>Bacillati</taxon>
        <taxon>Bacillota</taxon>
        <taxon>Clostridia</taxon>
        <taxon>Peptostreptococcales</taxon>
        <taxon>Caminicellaceae</taxon>
        <taxon>Paramaledivibacter</taxon>
    </lineage>
</organism>
<dbReference type="PROSITE" id="PS51257">
    <property type="entry name" value="PROKAR_LIPOPROTEIN"/>
    <property type="match status" value="1"/>
</dbReference>
<dbReference type="AlphaFoldDB" id="A0A1M6NDS9"/>
<proteinExistence type="predicted"/>
<keyword evidence="4" id="KW-1185">Reference proteome</keyword>
<evidence type="ECO:0000256" key="1">
    <source>
        <dbReference type="SAM" id="SignalP"/>
    </source>
</evidence>
<feature type="signal peptide" evidence="1">
    <location>
        <begin position="1"/>
        <end position="23"/>
    </location>
</feature>
<evidence type="ECO:0000313" key="4">
    <source>
        <dbReference type="Proteomes" id="UP000184465"/>
    </source>
</evidence>
<feature type="chain" id="PRO_5012861665" evidence="1">
    <location>
        <begin position="24"/>
        <end position="298"/>
    </location>
</feature>
<dbReference type="RefSeq" id="WP_073148873.1">
    <property type="nucleotide sequence ID" value="NZ_FRAG01000016.1"/>
</dbReference>
<dbReference type="InterPro" id="IPR024301">
    <property type="entry name" value="Amidase_6"/>
</dbReference>
<feature type="domain" description="Putative amidase" evidence="2">
    <location>
        <begin position="106"/>
        <end position="283"/>
    </location>
</feature>
<protein>
    <submittedName>
        <fullName evidence="3">Putative amidase domain-containing protein</fullName>
    </submittedName>
</protein>
<dbReference type="Proteomes" id="UP000184465">
    <property type="component" value="Unassembled WGS sequence"/>
</dbReference>
<evidence type="ECO:0000313" key="3">
    <source>
        <dbReference type="EMBL" id="SHJ93764.1"/>
    </source>
</evidence>
<dbReference type="PANTHER" id="PTHR40032:SF1">
    <property type="entry name" value="EXPORTED PROTEIN"/>
    <property type="match status" value="1"/>
</dbReference>
<reference evidence="3 4" key="1">
    <citation type="submission" date="2016-11" db="EMBL/GenBank/DDBJ databases">
        <authorList>
            <person name="Jaros S."/>
            <person name="Januszkiewicz K."/>
            <person name="Wedrychowicz H."/>
        </authorList>
    </citation>
    <scope>NUCLEOTIDE SEQUENCE [LARGE SCALE GENOMIC DNA]</scope>
    <source>
        <strain evidence="3 4">DSM 15212</strain>
    </source>
</reference>
<evidence type="ECO:0000259" key="2">
    <source>
        <dbReference type="Pfam" id="PF12671"/>
    </source>
</evidence>
<name>A0A1M6NDS9_PARC5</name>
<dbReference type="OrthoDB" id="9812429at2"/>
<accession>A0A1M6NDS9</accession>
<sequence>MKKTLSIIMVFCLLLSCTVFVNAQSGNAKIKDLEEINKRKLEKMYIEDKLKLNEKNNKTDEYDTSEYIQKLLKLRERILSNKNKSTPTIDSDRSYINNINTLSTSSYDRDDAVEYALDYNGSEYGLTSTEGYNDSVYPIFKDADCANFVSQCLKAGGMEEVRSSRSNAWEKADNWFCDSTDESDLEEISLTWRHTNSFMTYWKNNCDEYTIYDVSDTNSWSEFHNTLWDDCLKGDVIQFCDEDGDPWHTVIVTAYDFDSGDEDDILYSAHSYNRENASLYDVVKNLPNSDKVIVYDMK</sequence>
<dbReference type="PANTHER" id="PTHR40032">
    <property type="entry name" value="EXPORTED PROTEIN-RELATED"/>
    <property type="match status" value="1"/>
</dbReference>
<dbReference type="Pfam" id="PF12671">
    <property type="entry name" value="Amidase_6"/>
    <property type="match status" value="1"/>
</dbReference>